<proteinExistence type="predicted"/>
<comment type="caution">
    <text evidence="2">The sequence shown here is derived from an EMBL/GenBank/DDBJ whole genome shotgun (WGS) entry which is preliminary data.</text>
</comment>
<sequence>MFDLLPACSDEMSGPVGKGRVVATTYLGLNMAFDNTFPSGNSRSMDWTNLWTTCLDELEAVRIAVANSVFEPKPALQLLFVQTQLGRDLGSQQQRSKRLEKLCVFRSTGLDGNHPKLSGGPGGPDCEATINTHP</sequence>
<evidence type="ECO:0000313" key="2">
    <source>
        <dbReference type="EMBL" id="TRZ26527.1"/>
    </source>
</evidence>
<organism evidence="2 3">
    <name type="scientific">Zosterops borbonicus</name>
    <dbReference type="NCBI Taxonomy" id="364589"/>
    <lineage>
        <taxon>Eukaryota</taxon>
        <taxon>Metazoa</taxon>
        <taxon>Chordata</taxon>
        <taxon>Craniata</taxon>
        <taxon>Vertebrata</taxon>
        <taxon>Euteleostomi</taxon>
        <taxon>Archelosauria</taxon>
        <taxon>Archosauria</taxon>
        <taxon>Dinosauria</taxon>
        <taxon>Saurischia</taxon>
        <taxon>Theropoda</taxon>
        <taxon>Coelurosauria</taxon>
        <taxon>Aves</taxon>
        <taxon>Neognathae</taxon>
        <taxon>Neoaves</taxon>
        <taxon>Telluraves</taxon>
        <taxon>Australaves</taxon>
        <taxon>Passeriformes</taxon>
        <taxon>Sylvioidea</taxon>
        <taxon>Zosteropidae</taxon>
        <taxon>Zosterops</taxon>
    </lineage>
</organism>
<reference evidence="2" key="1">
    <citation type="submission" date="2019-04" db="EMBL/GenBank/DDBJ databases">
        <title>Genome assembly of Zosterops borbonicus 15179.</title>
        <authorList>
            <person name="Leroy T."/>
            <person name="Anselmetti Y."/>
            <person name="Tilak M.-K."/>
            <person name="Nabholz B."/>
        </authorList>
    </citation>
    <scope>NUCLEOTIDE SEQUENCE</scope>
    <source>
        <strain evidence="2">HGM_15179</strain>
        <tissue evidence="2">Muscle</tissue>
    </source>
</reference>
<dbReference type="Proteomes" id="UP000796761">
    <property type="component" value="Unassembled WGS sequence"/>
</dbReference>
<dbReference type="EMBL" id="SWJQ01000012">
    <property type="protein sequence ID" value="TRZ26527.1"/>
    <property type="molecule type" value="Genomic_DNA"/>
</dbReference>
<feature type="region of interest" description="Disordered" evidence="1">
    <location>
        <begin position="113"/>
        <end position="134"/>
    </location>
</feature>
<evidence type="ECO:0000256" key="1">
    <source>
        <dbReference type="SAM" id="MobiDB-lite"/>
    </source>
</evidence>
<dbReference type="AlphaFoldDB" id="A0A8K1GYR4"/>
<keyword evidence="3" id="KW-1185">Reference proteome</keyword>
<accession>A0A8K1GYR4</accession>
<protein>
    <submittedName>
        <fullName evidence="2">Uncharacterized protein</fullName>
    </submittedName>
</protein>
<name>A0A8K1GYR4_9PASS</name>
<gene>
    <name evidence="2" type="ORF">HGM15179_000579</name>
</gene>
<evidence type="ECO:0000313" key="3">
    <source>
        <dbReference type="Proteomes" id="UP000796761"/>
    </source>
</evidence>